<reference evidence="2" key="1">
    <citation type="submission" date="2021-01" db="EMBL/GenBank/DDBJ databases">
        <title>Whole genome shotgun sequence of Rhizocola hellebori NBRC 109834.</title>
        <authorList>
            <person name="Komaki H."/>
            <person name="Tamura T."/>
        </authorList>
    </citation>
    <scope>NUCLEOTIDE SEQUENCE</scope>
    <source>
        <strain evidence="2">NBRC 109834</strain>
    </source>
</reference>
<dbReference type="Gene3D" id="3.40.50.880">
    <property type="match status" value="1"/>
</dbReference>
<dbReference type="Proteomes" id="UP000612899">
    <property type="component" value="Unassembled WGS sequence"/>
</dbReference>
<dbReference type="PANTHER" id="PTHR42695:SF5">
    <property type="entry name" value="GLUTAMINE AMIDOTRANSFERASE YLR126C-RELATED"/>
    <property type="match status" value="1"/>
</dbReference>
<organism evidence="2 3">
    <name type="scientific">Rhizocola hellebori</name>
    <dbReference type="NCBI Taxonomy" id="1392758"/>
    <lineage>
        <taxon>Bacteria</taxon>
        <taxon>Bacillati</taxon>
        <taxon>Actinomycetota</taxon>
        <taxon>Actinomycetes</taxon>
        <taxon>Micromonosporales</taxon>
        <taxon>Micromonosporaceae</taxon>
        <taxon>Rhizocola</taxon>
    </lineage>
</organism>
<dbReference type="SUPFAM" id="SSF52317">
    <property type="entry name" value="Class I glutamine amidotransferase-like"/>
    <property type="match status" value="1"/>
</dbReference>
<dbReference type="InterPro" id="IPR044992">
    <property type="entry name" value="ChyE-like"/>
</dbReference>
<keyword evidence="3" id="KW-1185">Reference proteome</keyword>
<sequence>MDVLIYVADGILFEGVDYATRIEERLSQAGLTSLRCDLTSLPIEHPRPRLAYVFTGGETSVHSDAAWMRSAIGMTRRLIAGAQRGEQSVIGICLGSQIIAEALRPDSIISTRAIEVGLTPVTSAHAGQAEQAVPSFHYQAISPAIDQDAEVRIELHNAHTAVQAFSYGKRVFGCQFHPELSPSDVLKLIEFNSDVITTWHGDVEVARQSVALHSDALPGDLFDRLIVDRIRA</sequence>
<dbReference type="EMBL" id="BONY01000001">
    <property type="protein sequence ID" value="GIH01983.1"/>
    <property type="molecule type" value="Genomic_DNA"/>
</dbReference>
<protein>
    <recommendedName>
        <fullName evidence="1">Glutamine amidotransferase domain-containing protein</fullName>
    </recommendedName>
</protein>
<gene>
    <name evidence="2" type="ORF">Rhe02_00500</name>
</gene>
<dbReference type="InterPro" id="IPR017926">
    <property type="entry name" value="GATASE"/>
</dbReference>
<dbReference type="PANTHER" id="PTHR42695">
    <property type="entry name" value="GLUTAMINE AMIDOTRANSFERASE YLR126C-RELATED"/>
    <property type="match status" value="1"/>
</dbReference>
<evidence type="ECO:0000313" key="2">
    <source>
        <dbReference type="EMBL" id="GIH01983.1"/>
    </source>
</evidence>
<evidence type="ECO:0000259" key="1">
    <source>
        <dbReference type="Pfam" id="PF00117"/>
    </source>
</evidence>
<proteinExistence type="predicted"/>
<dbReference type="AlphaFoldDB" id="A0A8J3Q1C5"/>
<dbReference type="InterPro" id="IPR029062">
    <property type="entry name" value="Class_I_gatase-like"/>
</dbReference>
<dbReference type="GO" id="GO:0005829">
    <property type="term" value="C:cytosol"/>
    <property type="evidence" value="ECO:0007669"/>
    <property type="project" value="TreeGrafter"/>
</dbReference>
<evidence type="ECO:0000313" key="3">
    <source>
        <dbReference type="Proteomes" id="UP000612899"/>
    </source>
</evidence>
<feature type="domain" description="Glutamine amidotransferase" evidence="1">
    <location>
        <begin position="75"/>
        <end position="184"/>
    </location>
</feature>
<accession>A0A8J3Q1C5</accession>
<dbReference type="PROSITE" id="PS51273">
    <property type="entry name" value="GATASE_TYPE_1"/>
    <property type="match status" value="1"/>
</dbReference>
<dbReference type="RefSeq" id="WP_203905938.1">
    <property type="nucleotide sequence ID" value="NZ_BONY01000001.1"/>
</dbReference>
<comment type="caution">
    <text evidence="2">The sequence shown here is derived from an EMBL/GenBank/DDBJ whole genome shotgun (WGS) entry which is preliminary data.</text>
</comment>
<name>A0A8J3Q1C5_9ACTN</name>
<dbReference type="Pfam" id="PF00117">
    <property type="entry name" value="GATase"/>
    <property type="match status" value="1"/>
</dbReference>